<name>A0A6L9W7V6_9ACTN</name>
<feature type="transmembrane region" description="Helical" evidence="1">
    <location>
        <begin position="66"/>
        <end position="84"/>
    </location>
</feature>
<organism evidence="2 3">
    <name type="scientific">Blastococcus saxobsidens</name>
    <dbReference type="NCBI Taxonomy" id="138336"/>
    <lineage>
        <taxon>Bacteria</taxon>
        <taxon>Bacillati</taxon>
        <taxon>Actinomycetota</taxon>
        <taxon>Actinomycetes</taxon>
        <taxon>Geodermatophilales</taxon>
        <taxon>Geodermatophilaceae</taxon>
        <taxon>Blastococcus</taxon>
    </lineage>
</organism>
<evidence type="ECO:0000313" key="2">
    <source>
        <dbReference type="EMBL" id="NEK87530.1"/>
    </source>
</evidence>
<keyword evidence="1" id="KW-1133">Transmembrane helix</keyword>
<evidence type="ECO:0000256" key="1">
    <source>
        <dbReference type="SAM" id="Phobius"/>
    </source>
</evidence>
<dbReference type="Proteomes" id="UP000479241">
    <property type="component" value="Unassembled WGS sequence"/>
</dbReference>
<feature type="transmembrane region" description="Helical" evidence="1">
    <location>
        <begin position="91"/>
        <end position="111"/>
    </location>
</feature>
<proteinExistence type="predicted"/>
<sequence>MSSTAAPPATPDRAHHLPAAGVAVLATGLLAGLPAALDGVGALAAVLVLQLALVLSWVLVARMRGFTASLTVGTAAAVAADLVLVLPQRPVLGGLLAVLGVGFLAAVLQQMLRSPRHALVDSLAGAALLLTAVGALAALLVLGTSDEGRLVLVALAAGVSLAVGHLVDRVLPRPRVADGVPRGLVGLVLAVLAGAGVAFAARDLADLGMLRALLLGAVVAGVVALVAVAASYVVVEAGAAPGDSSPWVLTVVQVVLPMAAAAPVAVGLLTLL</sequence>
<dbReference type="EMBL" id="JAAGWG010000034">
    <property type="protein sequence ID" value="NEK87530.1"/>
    <property type="molecule type" value="Genomic_DNA"/>
</dbReference>
<evidence type="ECO:0000313" key="3">
    <source>
        <dbReference type="Proteomes" id="UP000479241"/>
    </source>
</evidence>
<feature type="transmembrane region" description="Helical" evidence="1">
    <location>
        <begin position="40"/>
        <end position="60"/>
    </location>
</feature>
<gene>
    <name evidence="2" type="ORF">GCU60_17450</name>
</gene>
<reference evidence="2 3" key="1">
    <citation type="submission" date="2019-12" db="EMBL/GenBank/DDBJ databases">
        <title>the WGS of Blastococcus saxobsidens 67B17.</title>
        <authorList>
            <person name="Jiang Z."/>
        </authorList>
    </citation>
    <scope>NUCLEOTIDE SEQUENCE [LARGE SCALE GENOMIC DNA]</scope>
    <source>
        <strain evidence="2 3">67B17</strain>
    </source>
</reference>
<feature type="transmembrane region" description="Helical" evidence="1">
    <location>
        <begin position="123"/>
        <end position="143"/>
    </location>
</feature>
<dbReference type="RefSeq" id="WP_163207586.1">
    <property type="nucleotide sequence ID" value="NZ_JAAGWG010000034.1"/>
</dbReference>
<comment type="caution">
    <text evidence="2">The sequence shown here is derived from an EMBL/GenBank/DDBJ whole genome shotgun (WGS) entry which is preliminary data.</text>
</comment>
<dbReference type="AlphaFoldDB" id="A0A6L9W7V6"/>
<feature type="transmembrane region" description="Helical" evidence="1">
    <location>
        <begin position="213"/>
        <end position="235"/>
    </location>
</feature>
<feature type="transmembrane region" description="Helical" evidence="1">
    <location>
        <begin position="179"/>
        <end position="201"/>
    </location>
</feature>
<feature type="transmembrane region" description="Helical" evidence="1">
    <location>
        <begin position="150"/>
        <end position="167"/>
    </location>
</feature>
<protein>
    <submittedName>
        <fullName evidence="2">Uncharacterized protein</fullName>
    </submittedName>
</protein>
<accession>A0A6L9W7V6</accession>
<feature type="transmembrane region" description="Helical" evidence="1">
    <location>
        <begin position="247"/>
        <end position="271"/>
    </location>
</feature>
<feature type="transmembrane region" description="Helical" evidence="1">
    <location>
        <begin position="15"/>
        <end position="33"/>
    </location>
</feature>
<keyword evidence="1" id="KW-0812">Transmembrane</keyword>
<keyword evidence="1" id="KW-0472">Membrane</keyword>